<gene>
    <name evidence="1" type="ORF">OIU74_000333</name>
</gene>
<reference evidence="1" key="1">
    <citation type="submission" date="2022-11" db="EMBL/GenBank/DDBJ databases">
        <authorList>
            <person name="Hyden B.L."/>
            <person name="Feng K."/>
            <person name="Yates T."/>
            <person name="Jawdy S."/>
            <person name="Smart L.B."/>
            <person name="Muchero W."/>
        </authorList>
    </citation>
    <scope>NUCLEOTIDE SEQUENCE</scope>
    <source>
        <tissue evidence="1">Shoot tip</tissue>
    </source>
</reference>
<evidence type="ECO:0000313" key="2">
    <source>
        <dbReference type="Proteomes" id="UP001151752"/>
    </source>
</evidence>
<sequence length="72" mass="7856">MSALACVKTSTNGVELSAVNHPKRPHLAASSASYFSSDFAVPVPRDRTRKRPYSIGFMQKESGPSRLIAFET</sequence>
<keyword evidence="2" id="KW-1185">Reference proteome</keyword>
<organism evidence="1 2">
    <name type="scientific">Salix koriyanagi</name>
    <dbReference type="NCBI Taxonomy" id="2511006"/>
    <lineage>
        <taxon>Eukaryota</taxon>
        <taxon>Viridiplantae</taxon>
        <taxon>Streptophyta</taxon>
        <taxon>Embryophyta</taxon>
        <taxon>Tracheophyta</taxon>
        <taxon>Spermatophyta</taxon>
        <taxon>Magnoliopsida</taxon>
        <taxon>eudicotyledons</taxon>
        <taxon>Gunneridae</taxon>
        <taxon>Pentapetalae</taxon>
        <taxon>rosids</taxon>
        <taxon>fabids</taxon>
        <taxon>Malpighiales</taxon>
        <taxon>Salicaceae</taxon>
        <taxon>Saliceae</taxon>
        <taxon>Salix</taxon>
    </lineage>
</organism>
<protein>
    <submittedName>
        <fullName evidence="1">Uncharacterized protein</fullName>
    </submittedName>
</protein>
<reference evidence="1" key="2">
    <citation type="journal article" date="2023" name="Int. J. Mol. Sci.">
        <title>De Novo Assembly and Annotation of 11 Diverse Shrub Willow (Salix) Genomes Reveals Novel Gene Organization in Sex-Linked Regions.</title>
        <authorList>
            <person name="Hyden B."/>
            <person name="Feng K."/>
            <person name="Yates T.B."/>
            <person name="Jawdy S."/>
            <person name="Cereghino C."/>
            <person name="Smart L.B."/>
            <person name="Muchero W."/>
        </authorList>
    </citation>
    <scope>NUCLEOTIDE SEQUENCE</scope>
    <source>
        <tissue evidence="1">Shoot tip</tissue>
    </source>
</reference>
<dbReference type="AlphaFoldDB" id="A0A9Q1ALU6"/>
<name>A0A9Q1ALU6_9ROSI</name>
<dbReference type="Proteomes" id="UP001151752">
    <property type="component" value="Chromosome 16"/>
</dbReference>
<proteinExistence type="predicted"/>
<dbReference type="EMBL" id="JAPFFM010000001">
    <property type="protein sequence ID" value="KAJ6776129.1"/>
    <property type="molecule type" value="Genomic_DNA"/>
</dbReference>
<comment type="caution">
    <text evidence="1">The sequence shown here is derived from an EMBL/GenBank/DDBJ whole genome shotgun (WGS) entry which is preliminary data.</text>
</comment>
<evidence type="ECO:0000313" key="1">
    <source>
        <dbReference type="EMBL" id="KAJ6776129.1"/>
    </source>
</evidence>
<accession>A0A9Q1ALU6</accession>